<comment type="cofactor">
    <cofactor evidence="1">
        <name>Mn(2+)</name>
        <dbReference type="ChEBI" id="CHEBI:29035"/>
    </cofactor>
    <text evidence="1">The Mn(2+) ion enhances activity.</text>
</comment>
<dbReference type="PANTHER" id="PTHR30575">
    <property type="entry name" value="PEPTIDASE M20"/>
    <property type="match status" value="1"/>
</dbReference>
<dbReference type="AlphaFoldDB" id="A0A0A2TE35"/>
<dbReference type="GO" id="GO:0046872">
    <property type="term" value="F:metal ion binding"/>
    <property type="evidence" value="ECO:0007669"/>
    <property type="project" value="UniProtKB-KW"/>
</dbReference>
<dbReference type="SUPFAM" id="SSF53187">
    <property type="entry name" value="Zn-dependent exopeptidases"/>
    <property type="match status" value="1"/>
</dbReference>
<dbReference type="InterPro" id="IPR052030">
    <property type="entry name" value="Peptidase_M20/M20A_hydrolases"/>
</dbReference>
<accession>A0A0A2TE35</accession>
<feature type="binding site" evidence="1">
    <location>
        <position position="148"/>
    </location>
    <ligand>
        <name>Mn(2+)</name>
        <dbReference type="ChEBI" id="CHEBI:29035"/>
        <label>2</label>
    </ligand>
</feature>
<dbReference type="Pfam" id="PF07687">
    <property type="entry name" value="M20_dimer"/>
    <property type="match status" value="1"/>
</dbReference>
<dbReference type="SUPFAM" id="SSF55031">
    <property type="entry name" value="Bacterial exopeptidase dimerisation domain"/>
    <property type="match status" value="1"/>
</dbReference>
<feature type="domain" description="Peptidase M20 dimerisation" evidence="2">
    <location>
        <begin position="231"/>
        <end position="320"/>
    </location>
</feature>
<gene>
    <name evidence="3" type="ORF">N782_17425</name>
</gene>
<dbReference type="GO" id="GO:0016805">
    <property type="term" value="F:dipeptidase activity"/>
    <property type="evidence" value="ECO:0007669"/>
    <property type="project" value="TreeGrafter"/>
</dbReference>
<evidence type="ECO:0000259" key="2">
    <source>
        <dbReference type="Pfam" id="PF07687"/>
    </source>
</evidence>
<dbReference type="Proteomes" id="UP000030147">
    <property type="component" value="Unassembled WGS sequence"/>
</dbReference>
<dbReference type="PIRSF" id="PIRSF005962">
    <property type="entry name" value="Pept_M20D_amidohydro"/>
    <property type="match status" value="1"/>
</dbReference>
<dbReference type="NCBIfam" id="TIGR01891">
    <property type="entry name" value="amidohydrolases"/>
    <property type="match status" value="1"/>
</dbReference>
<name>A0A0A2TE35_9BACI</name>
<organism evidence="3 4">
    <name type="scientific">Pontibacillus yanchengensis Y32</name>
    <dbReference type="NCBI Taxonomy" id="1385514"/>
    <lineage>
        <taxon>Bacteria</taxon>
        <taxon>Bacillati</taxon>
        <taxon>Bacillota</taxon>
        <taxon>Bacilli</taxon>
        <taxon>Bacillales</taxon>
        <taxon>Bacillaceae</taxon>
        <taxon>Pontibacillus</taxon>
    </lineage>
</organism>
<keyword evidence="1" id="KW-0479">Metal-binding</keyword>
<dbReference type="RefSeq" id="WP_036816114.1">
    <property type="nucleotide sequence ID" value="NZ_AVBF01000005.1"/>
</dbReference>
<dbReference type="GO" id="GO:0046657">
    <property type="term" value="P:folic acid catabolic process"/>
    <property type="evidence" value="ECO:0007669"/>
    <property type="project" value="TreeGrafter"/>
</dbReference>
<dbReference type="InterPro" id="IPR036264">
    <property type="entry name" value="Bact_exopeptidase_dim_dom"/>
</dbReference>
<feature type="binding site" evidence="1">
    <location>
        <position position="403"/>
    </location>
    <ligand>
        <name>Mn(2+)</name>
        <dbReference type="ChEBI" id="CHEBI:29035"/>
        <label>2</label>
    </ligand>
</feature>
<keyword evidence="1" id="KW-0464">Manganese</keyword>
<evidence type="ECO:0000313" key="4">
    <source>
        <dbReference type="Proteomes" id="UP000030147"/>
    </source>
</evidence>
<comment type="caution">
    <text evidence="3">The sequence shown here is derived from an EMBL/GenBank/DDBJ whole genome shotgun (WGS) entry which is preliminary data.</text>
</comment>
<proteinExistence type="predicted"/>
<dbReference type="eggNOG" id="COG1473">
    <property type="taxonomic scope" value="Bacteria"/>
</dbReference>
<dbReference type="Gene3D" id="3.40.630.10">
    <property type="entry name" value="Zn peptidases"/>
    <property type="match status" value="2"/>
</dbReference>
<reference evidence="3 4" key="1">
    <citation type="journal article" date="2015" name="Stand. Genomic Sci.">
        <title>High quality draft genome sequence of the moderately halophilic bacterium Pontibacillus yanchengensis Y32(T) and comparison among Pontibacillus genomes.</title>
        <authorList>
            <person name="Huang J."/>
            <person name="Qiao Z.X."/>
            <person name="Tang J.W."/>
            <person name="Wang G."/>
        </authorList>
    </citation>
    <scope>NUCLEOTIDE SEQUENCE [LARGE SCALE GENOMIC DNA]</scope>
    <source>
        <strain evidence="3 4">Y32</strain>
    </source>
</reference>
<dbReference type="EMBL" id="AVBF01000005">
    <property type="protein sequence ID" value="KGP74112.1"/>
    <property type="molecule type" value="Genomic_DNA"/>
</dbReference>
<feature type="binding site" evidence="1">
    <location>
        <position position="150"/>
    </location>
    <ligand>
        <name>Mn(2+)</name>
        <dbReference type="ChEBI" id="CHEBI:29035"/>
        <label>2</label>
    </ligand>
</feature>
<dbReference type="STRING" id="1385514.N782_17425"/>
<dbReference type="InterPro" id="IPR002933">
    <property type="entry name" value="Peptidase_M20"/>
</dbReference>
<feature type="binding site" evidence="1">
    <location>
        <position position="184"/>
    </location>
    <ligand>
        <name>Mn(2+)</name>
        <dbReference type="ChEBI" id="CHEBI:29035"/>
        <label>2</label>
    </ligand>
</feature>
<evidence type="ECO:0000256" key="1">
    <source>
        <dbReference type="PIRSR" id="PIRSR005962-1"/>
    </source>
</evidence>
<dbReference type="PANTHER" id="PTHR30575:SF3">
    <property type="entry name" value="PEPTIDASE M20 DIMERISATION DOMAIN-CONTAINING PROTEIN"/>
    <property type="match status" value="1"/>
</dbReference>
<protein>
    <submittedName>
        <fullName evidence="3">Peptidase M20</fullName>
    </submittedName>
</protein>
<evidence type="ECO:0000313" key="3">
    <source>
        <dbReference type="EMBL" id="KGP74112.1"/>
    </source>
</evidence>
<dbReference type="GO" id="GO:0005737">
    <property type="term" value="C:cytoplasm"/>
    <property type="evidence" value="ECO:0007669"/>
    <property type="project" value="TreeGrafter"/>
</dbReference>
<dbReference type="Pfam" id="PF01546">
    <property type="entry name" value="Peptidase_M20"/>
    <property type="match status" value="1"/>
</dbReference>
<dbReference type="InterPro" id="IPR011650">
    <property type="entry name" value="Peptidase_M20_dimer"/>
</dbReference>
<keyword evidence="4" id="KW-1185">Reference proteome</keyword>
<dbReference type="GO" id="GO:0071713">
    <property type="term" value="F:para-aminobenzoyl-glutamate hydrolase activity"/>
    <property type="evidence" value="ECO:0007669"/>
    <property type="project" value="TreeGrafter"/>
</dbReference>
<feature type="binding site" evidence="1">
    <location>
        <position position="208"/>
    </location>
    <ligand>
        <name>Mn(2+)</name>
        <dbReference type="ChEBI" id="CHEBI:29035"/>
        <label>2</label>
    </ligand>
</feature>
<sequence>MNKEQQFVQTIQNQLMQWRRWFHQHPELGFMEYYTTYTIGKELEALGFTLHIGQGAIASSSRYGVPAAHLLQQQEEKAASLGVESDWMNLMKGGHTGLVATWDTGKEGEHKAFRFDIDALPIHETESEAHLPYSEGFISSNPGVMHACGHDGHITIGLGLAHYIAAHHSELTGSFTFLFQPAEEGGRGAKAMVDNGWLTDVDSFYTGHLGITPMNIGTIAAGVEGFLASTKLNVHFKGESSHAGMKPEDGRNALLAAATASTQLYTIPRHSEGASRVNVGKLEAGNGRNIISDTGYLELETRGVTGTINDYMLQEAKRIIHASASMYNVEATIEFVGESEGIVCDEDMLASIPPEEDSYINQILPSAKVSGSEDASFMINEVQAHGGKATYMLFGTALPFNHHHPSFDFEEDALSVALETYIHLLQGGTTT</sequence>
<dbReference type="InterPro" id="IPR017439">
    <property type="entry name" value="Amidohydrolase"/>
</dbReference>